<dbReference type="InterPro" id="IPR019775">
    <property type="entry name" value="WD40_repeat_CS"/>
</dbReference>
<dbReference type="Gene3D" id="1.20.960.30">
    <property type="match status" value="1"/>
</dbReference>
<feature type="compositionally biased region" description="Polar residues" evidence="13">
    <location>
        <begin position="191"/>
        <end position="204"/>
    </location>
</feature>
<proteinExistence type="inferred from homology"/>
<feature type="compositionally biased region" description="Polar residues" evidence="13">
    <location>
        <begin position="133"/>
        <end position="144"/>
    </location>
</feature>
<dbReference type="PROSITE" id="PS50896">
    <property type="entry name" value="LISH"/>
    <property type="match status" value="1"/>
</dbReference>
<dbReference type="AlphaFoldDB" id="A0A811UIB8"/>
<feature type="region of interest" description="Disordered" evidence="13">
    <location>
        <begin position="656"/>
        <end position="739"/>
    </location>
</feature>
<keyword evidence="6" id="KW-0156">Chromatin regulator</keyword>
<evidence type="ECO:0000256" key="8">
    <source>
        <dbReference type="ARBA" id="ARBA00023159"/>
    </source>
</evidence>
<keyword evidence="9" id="KW-0804">Transcription</keyword>
<feature type="region of interest" description="Disordered" evidence="13">
    <location>
        <begin position="766"/>
        <end position="787"/>
    </location>
</feature>
<comment type="caution">
    <text evidence="14">The sequence shown here is derived from an EMBL/GenBank/DDBJ whole genome shotgun (WGS) entry which is preliminary data.</text>
</comment>
<accession>A0A811UIB8</accession>
<dbReference type="SMART" id="SM00320">
    <property type="entry name" value="WD40"/>
    <property type="match status" value="7"/>
</dbReference>
<dbReference type="GO" id="GO:0000118">
    <property type="term" value="C:histone deacetylase complex"/>
    <property type="evidence" value="ECO:0007669"/>
    <property type="project" value="TreeGrafter"/>
</dbReference>
<dbReference type="Pfam" id="PF00400">
    <property type="entry name" value="WD40"/>
    <property type="match status" value="5"/>
</dbReference>
<reference evidence="14" key="1">
    <citation type="submission" date="2020-11" db="EMBL/GenBank/DDBJ databases">
        <authorList>
            <person name="Whitehead M."/>
        </authorList>
    </citation>
    <scope>NUCLEOTIDE SEQUENCE</scope>
    <source>
        <strain evidence="14">EGII</strain>
    </source>
</reference>
<dbReference type="FunFam" id="1.20.960.30:FF:000001">
    <property type="entry name" value="F-box-like/WD repeat-containing protein TBL1XR1"/>
    <property type="match status" value="1"/>
</dbReference>
<gene>
    <name evidence="14" type="ORF">CCAP1982_LOCUS7499</name>
</gene>
<dbReference type="InterPro" id="IPR006594">
    <property type="entry name" value="LisH"/>
</dbReference>
<evidence type="ECO:0000256" key="9">
    <source>
        <dbReference type="ARBA" id="ARBA00023163"/>
    </source>
</evidence>
<organism evidence="14 15">
    <name type="scientific">Ceratitis capitata</name>
    <name type="common">Mediterranean fruit fly</name>
    <name type="synonym">Tephritis capitata</name>
    <dbReference type="NCBI Taxonomy" id="7213"/>
    <lineage>
        <taxon>Eukaryota</taxon>
        <taxon>Metazoa</taxon>
        <taxon>Ecdysozoa</taxon>
        <taxon>Arthropoda</taxon>
        <taxon>Hexapoda</taxon>
        <taxon>Insecta</taxon>
        <taxon>Pterygota</taxon>
        <taxon>Neoptera</taxon>
        <taxon>Endopterygota</taxon>
        <taxon>Diptera</taxon>
        <taxon>Brachycera</taxon>
        <taxon>Muscomorpha</taxon>
        <taxon>Tephritoidea</taxon>
        <taxon>Tephritidae</taxon>
        <taxon>Ceratitis</taxon>
        <taxon>Ceratitis</taxon>
    </lineage>
</organism>
<dbReference type="FunFam" id="2.130.10.10:FF:002234">
    <property type="entry name" value="F-box-like/WD repeat-containing protein TBL1XR1"/>
    <property type="match status" value="1"/>
</dbReference>
<feature type="compositionally biased region" description="Low complexity" evidence="13">
    <location>
        <begin position="726"/>
        <end position="739"/>
    </location>
</feature>
<dbReference type="Gene3D" id="2.130.10.10">
    <property type="entry name" value="YVTN repeat-like/Quinoprotein amine dehydrogenase"/>
    <property type="match status" value="1"/>
</dbReference>
<name>A0A811UIB8_CERCA</name>
<evidence type="ECO:0000256" key="1">
    <source>
        <dbReference type="ARBA" id="ARBA00004123"/>
    </source>
</evidence>
<keyword evidence="4" id="KW-0677">Repeat</keyword>
<evidence type="ECO:0000256" key="2">
    <source>
        <dbReference type="ARBA" id="ARBA00022491"/>
    </source>
</evidence>
<evidence type="ECO:0000256" key="13">
    <source>
        <dbReference type="SAM" id="MobiDB-lite"/>
    </source>
</evidence>
<dbReference type="OrthoDB" id="1367865at2759"/>
<keyword evidence="15" id="KW-1185">Reference proteome</keyword>
<dbReference type="InterPro" id="IPR036322">
    <property type="entry name" value="WD40_repeat_dom_sf"/>
</dbReference>
<feature type="region of interest" description="Disordered" evidence="13">
    <location>
        <begin position="92"/>
        <end position="269"/>
    </location>
</feature>
<keyword evidence="7" id="KW-0805">Transcription regulation</keyword>
<dbReference type="PANTHER" id="PTHR22846:SF2">
    <property type="entry name" value="F-BOX-LIKE_WD REPEAT-CONTAINING PROTEIN EBI"/>
    <property type="match status" value="1"/>
</dbReference>
<comment type="similarity">
    <text evidence="11">Belongs to the WD repeat EBI family.</text>
</comment>
<evidence type="ECO:0000256" key="5">
    <source>
        <dbReference type="ARBA" id="ARBA00022786"/>
    </source>
</evidence>
<dbReference type="PRINTS" id="PR00320">
    <property type="entry name" value="GPROTEINBRPT"/>
</dbReference>
<feature type="compositionally biased region" description="Polar residues" evidence="13">
    <location>
        <begin position="774"/>
        <end position="787"/>
    </location>
</feature>
<dbReference type="PROSITE" id="PS50294">
    <property type="entry name" value="WD_REPEATS_REGION"/>
    <property type="match status" value="5"/>
</dbReference>
<dbReference type="Pfam" id="PF08513">
    <property type="entry name" value="LisH"/>
    <property type="match status" value="1"/>
</dbReference>
<feature type="compositionally biased region" description="Polar residues" evidence="13">
    <location>
        <begin position="696"/>
        <end position="715"/>
    </location>
</feature>
<comment type="subcellular location">
    <subcellularLocation>
        <location evidence="1">Nucleus</location>
    </subcellularLocation>
</comment>
<evidence type="ECO:0000256" key="4">
    <source>
        <dbReference type="ARBA" id="ARBA00022737"/>
    </source>
</evidence>
<dbReference type="GO" id="GO:0003714">
    <property type="term" value="F:transcription corepressor activity"/>
    <property type="evidence" value="ECO:0007669"/>
    <property type="project" value="InterPro"/>
</dbReference>
<dbReference type="CDD" id="cd00200">
    <property type="entry name" value="WD40"/>
    <property type="match status" value="1"/>
</dbReference>
<evidence type="ECO:0000256" key="12">
    <source>
        <dbReference type="PROSITE-ProRule" id="PRU00221"/>
    </source>
</evidence>
<keyword evidence="3 12" id="KW-0853">WD repeat</keyword>
<keyword evidence="10" id="KW-0539">Nucleus</keyword>
<dbReference type="InterPro" id="IPR015943">
    <property type="entry name" value="WD40/YVTN_repeat-like_dom_sf"/>
</dbReference>
<feature type="repeat" description="WD" evidence="12">
    <location>
        <begin position="308"/>
        <end position="349"/>
    </location>
</feature>
<feature type="repeat" description="WD" evidence="12">
    <location>
        <begin position="569"/>
        <end position="610"/>
    </location>
</feature>
<feature type="repeat" description="WD" evidence="12">
    <location>
        <begin position="476"/>
        <end position="517"/>
    </location>
</feature>
<dbReference type="SUPFAM" id="SSF50978">
    <property type="entry name" value="WD40 repeat-like"/>
    <property type="match status" value="1"/>
</dbReference>
<evidence type="ECO:0000256" key="3">
    <source>
        <dbReference type="ARBA" id="ARBA00022574"/>
    </source>
</evidence>
<keyword evidence="8" id="KW-0010">Activator</keyword>
<sequence length="900" mass="94298">MSFSSDEVNFLVYRYLQESGFVHSAFVFGVESHISQSNINGALVPPAALLTILQKGLMYTEVEWSVGEDGESGRPVEGLSLIDAVMPEVKPAKPAAVKSEPGKSGVDSSSAAASSTTTGGVVKSEVKPENGAGTINSNEQTSGASAAVTANADSNETDNANSAAGNSGNSTSSVGAANSTSGTSSDSTNNKKANTTEGTVASVMSTDDSNTNASANSANNATSANTNVNESTSATNVAAASSTTGTNIPSTGSSTTSTGSTTNTCVTSGNSDVMSQIQINNNTATPAAGEPMDIDQSIEIPASKATVLRGHESEVFICAWNPSRDLLASGSGDSTARIWDMSDATTSPNQLVLRHCIQKGGAEVPSNKDVTSLDWNCDGTLLATGSYDGYARIWKTDGRLASTLGQHKGPIFALKWNKRTTIIWDASTGQCTQQFSFHNAPALDVDWQTNVSFASCSTDQRIHVCRLGSDVPIKTFKGHTNEVNAIKWCPQGHLLASCSDDMTLKIWSMKQDKCCHDLQAHSKEIYTIKWSPTGPGTQNPNTNLILASASFDSTVRLWDVDRGSCIHTLTKHTEPVYSVAFSPDGKYLASGSFDKCVHIWSTQSGQLVHSYKGTGGIFEVCWNSKGTKVGASASDGSVFVLDLRKISIDSVMPEEKPYKPAAVKPKPAKSCADSSSAAASSTTAGGLVKSDVKPENNGSGTINSNERTSGTSAAVTANADPKETDNNANSAAGNSKSSATSVIAANSTSGLISDSTTLDNKKAKTTEETVASVMPNTPSTGSSTASNTCITSGNSDVMSQIQINNNTATPATGEPMDIDQSIEIPASKQQFCVDMRPKYLFALGIPVGICWPVALEIARHVYGICPTQPLALINWFCVIVFKKEVPRCLATRLLLHWIGM</sequence>
<evidence type="ECO:0000313" key="14">
    <source>
        <dbReference type="EMBL" id="CAD6998952.1"/>
    </source>
</evidence>
<dbReference type="PROSITE" id="PS00678">
    <property type="entry name" value="WD_REPEATS_1"/>
    <property type="match status" value="2"/>
</dbReference>
<dbReference type="GO" id="GO:0000976">
    <property type="term" value="F:transcription cis-regulatory region binding"/>
    <property type="evidence" value="ECO:0007669"/>
    <property type="project" value="UniProtKB-ARBA"/>
</dbReference>
<dbReference type="SUPFAM" id="SSF50974">
    <property type="entry name" value="Nitrous oxide reductase, N-terminal domain"/>
    <property type="match status" value="1"/>
</dbReference>
<evidence type="ECO:0000256" key="10">
    <source>
        <dbReference type="ARBA" id="ARBA00023242"/>
    </source>
</evidence>
<keyword evidence="5" id="KW-0833">Ubl conjugation pathway</keyword>
<dbReference type="EMBL" id="CAJHJT010000012">
    <property type="protein sequence ID" value="CAD6998952.1"/>
    <property type="molecule type" value="Genomic_DNA"/>
</dbReference>
<evidence type="ECO:0000256" key="11">
    <source>
        <dbReference type="ARBA" id="ARBA00025741"/>
    </source>
</evidence>
<dbReference type="Proteomes" id="UP000606786">
    <property type="component" value="Unassembled WGS sequence"/>
</dbReference>
<dbReference type="GO" id="GO:0045944">
    <property type="term" value="P:positive regulation of transcription by RNA polymerase II"/>
    <property type="evidence" value="ECO:0007669"/>
    <property type="project" value="UniProtKB-ARBA"/>
</dbReference>
<dbReference type="InterPro" id="IPR001680">
    <property type="entry name" value="WD40_rpt"/>
</dbReference>
<dbReference type="InterPro" id="IPR045183">
    <property type="entry name" value="Ebi-like"/>
</dbReference>
<dbReference type="InterPro" id="IPR011045">
    <property type="entry name" value="N2O_reductase_N"/>
</dbReference>
<feature type="compositionally biased region" description="Low complexity" evidence="13">
    <location>
        <begin position="205"/>
        <end position="269"/>
    </location>
</feature>
<dbReference type="PROSITE" id="PS50082">
    <property type="entry name" value="WD_REPEATS_2"/>
    <property type="match status" value="5"/>
</dbReference>
<feature type="compositionally biased region" description="Low complexity" evidence="13">
    <location>
        <begin position="157"/>
        <end position="190"/>
    </location>
</feature>
<keyword evidence="2" id="KW-0678">Repressor</keyword>
<feature type="compositionally biased region" description="Low complexity" evidence="13">
    <location>
        <begin position="659"/>
        <end position="684"/>
    </location>
</feature>
<protein>
    <submittedName>
        <fullName evidence="14">(Mediterranean fruit fly) hypothetical protein</fullName>
    </submittedName>
</protein>
<feature type="compositionally biased region" description="Low complexity" evidence="13">
    <location>
        <begin position="104"/>
        <end position="122"/>
    </location>
</feature>
<dbReference type="SMART" id="SM00667">
    <property type="entry name" value="LisH"/>
    <property type="match status" value="1"/>
</dbReference>
<feature type="repeat" description="WD" evidence="12">
    <location>
        <begin position="518"/>
        <end position="568"/>
    </location>
</feature>
<evidence type="ECO:0000313" key="15">
    <source>
        <dbReference type="Proteomes" id="UP000606786"/>
    </source>
</evidence>
<dbReference type="InterPro" id="IPR020472">
    <property type="entry name" value="WD40_PAC1"/>
</dbReference>
<feature type="repeat" description="WD" evidence="12">
    <location>
        <begin position="370"/>
        <end position="395"/>
    </location>
</feature>
<dbReference type="GO" id="GO:0006325">
    <property type="term" value="P:chromatin organization"/>
    <property type="evidence" value="ECO:0007669"/>
    <property type="project" value="UniProtKB-KW"/>
</dbReference>
<evidence type="ECO:0000256" key="6">
    <source>
        <dbReference type="ARBA" id="ARBA00022853"/>
    </source>
</evidence>
<dbReference type="PANTHER" id="PTHR22846">
    <property type="entry name" value="WD40 REPEAT PROTEIN"/>
    <property type="match status" value="1"/>
</dbReference>
<evidence type="ECO:0000256" key="7">
    <source>
        <dbReference type="ARBA" id="ARBA00023015"/>
    </source>
</evidence>